<organism evidence="2 3">
    <name type="scientific">Symbiobacterium thermophilum (strain DSM 24528 / JCM 14929 / IAM 14863 / T)</name>
    <dbReference type="NCBI Taxonomy" id="292459"/>
    <lineage>
        <taxon>Bacteria</taxon>
        <taxon>Bacillati</taxon>
        <taxon>Bacillota</taxon>
        <taxon>Clostridia</taxon>
        <taxon>Eubacteriales</taxon>
        <taxon>Symbiobacteriaceae</taxon>
        <taxon>Symbiobacterium</taxon>
    </lineage>
</organism>
<evidence type="ECO:0000256" key="1">
    <source>
        <dbReference type="SAM" id="MobiDB-lite"/>
    </source>
</evidence>
<dbReference type="HOGENOM" id="CLU_3066976_0_0_9"/>
<accession>Q67MH9</accession>
<evidence type="ECO:0000313" key="3">
    <source>
        <dbReference type="Proteomes" id="UP000000417"/>
    </source>
</evidence>
<proteinExistence type="predicted"/>
<feature type="compositionally biased region" description="Basic and acidic residues" evidence="1">
    <location>
        <begin position="1"/>
        <end position="13"/>
    </location>
</feature>
<reference evidence="2 3" key="1">
    <citation type="journal article" date="2004" name="Nucleic Acids Res.">
        <title>Genome sequence of Symbiobacterium thermophilum, an uncultivable bacterium that depends on microbial commensalism.</title>
        <authorList>
            <person name="Ueda K."/>
            <person name="Yamashita A."/>
            <person name="Ishikawa J."/>
            <person name="Shimada M."/>
            <person name="Watsuji T."/>
            <person name="Morimura K."/>
            <person name="Ikeda H."/>
            <person name="Hattori M."/>
            <person name="Beppu T."/>
        </authorList>
    </citation>
    <scope>NUCLEOTIDE SEQUENCE [LARGE SCALE GENOMIC DNA]</scope>
    <source>
        <strain evidence="3">T / IAM 14863</strain>
    </source>
</reference>
<feature type="region of interest" description="Disordered" evidence="1">
    <location>
        <begin position="1"/>
        <end position="34"/>
    </location>
</feature>
<dbReference type="Proteomes" id="UP000000417">
    <property type="component" value="Chromosome"/>
</dbReference>
<evidence type="ECO:0000313" key="2">
    <source>
        <dbReference type="EMBL" id="BAD41114.1"/>
    </source>
</evidence>
<dbReference type="KEGG" id="sth:STH2129"/>
<dbReference type="EMBL" id="AP006840">
    <property type="protein sequence ID" value="BAD41114.1"/>
    <property type="molecule type" value="Genomic_DNA"/>
</dbReference>
<feature type="compositionally biased region" description="Basic residues" evidence="1">
    <location>
        <begin position="19"/>
        <end position="32"/>
    </location>
</feature>
<keyword evidence="3" id="KW-1185">Reference proteome</keyword>
<protein>
    <submittedName>
        <fullName evidence="2">Uncharacterized protein</fullName>
    </submittedName>
</protein>
<gene>
    <name evidence="2" type="ordered locus">STH2129</name>
</gene>
<dbReference type="AlphaFoldDB" id="Q67MH9"/>
<sequence>MAHLDDPAADRPKGAAARSRTHASRMPSRPRRIVPPFPARCRRIWVFERYTPS</sequence>
<name>Q67MH9_SYMTH</name>